<dbReference type="GO" id="GO:0003964">
    <property type="term" value="F:RNA-directed DNA polymerase activity"/>
    <property type="evidence" value="ECO:0007669"/>
    <property type="project" value="UniProtKB-EC"/>
</dbReference>
<name>A0A5S6QQ59_TRIMR</name>
<dbReference type="SUPFAM" id="SSF53098">
    <property type="entry name" value="Ribonuclease H-like"/>
    <property type="match status" value="1"/>
</dbReference>
<dbReference type="WBParaSite" id="TMUE_2000009370.1">
    <property type="protein sequence ID" value="TMUE_2000009370.1"/>
    <property type="gene ID" value="WBGene00300583"/>
</dbReference>
<dbReference type="InterPro" id="IPR041588">
    <property type="entry name" value="Integrase_H2C2"/>
</dbReference>
<evidence type="ECO:0000256" key="1">
    <source>
        <dbReference type="ARBA" id="ARBA00012493"/>
    </source>
</evidence>
<evidence type="ECO:0000313" key="3">
    <source>
        <dbReference type="Proteomes" id="UP000046395"/>
    </source>
</evidence>
<dbReference type="InterPro" id="IPR012337">
    <property type="entry name" value="RNaseH-like_sf"/>
</dbReference>
<accession>A0A5S6QQ59</accession>
<organism evidence="3 4">
    <name type="scientific">Trichuris muris</name>
    <name type="common">Mouse whipworm</name>
    <dbReference type="NCBI Taxonomy" id="70415"/>
    <lineage>
        <taxon>Eukaryota</taxon>
        <taxon>Metazoa</taxon>
        <taxon>Ecdysozoa</taxon>
        <taxon>Nematoda</taxon>
        <taxon>Enoplea</taxon>
        <taxon>Dorylaimia</taxon>
        <taxon>Trichinellida</taxon>
        <taxon>Trichuridae</taxon>
        <taxon>Trichuris</taxon>
    </lineage>
</organism>
<dbReference type="FunFam" id="1.10.340.70:FF:000003">
    <property type="entry name" value="Protein CBG25708"/>
    <property type="match status" value="1"/>
</dbReference>
<dbReference type="STRING" id="70415.A0A5S6QQ59"/>
<protein>
    <recommendedName>
        <fullName evidence="1">RNA-directed DNA polymerase</fullName>
        <ecNumber evidence="1">2.7.7.49</ecNumber>
    </recommendedName>
</protein>
<dbReference type="Gene3D" id="1.10.340.70">
    <property type="match status" value="1"/>
</dbReference>
<keyword evidence="3" id="KW-1185">Reference proteome</keyword>
<dbReference type="PANTHER" id="PTHR37984">
    <property type="entry name" value="PROTEIN CBG26694"/>
    <property type="match status" value="1"/>
</dbReference>
<dbReference type="PANTHER" id="PTHR37984:SF12">
    <property type="entry name" value="RIBONUCLEASE H"/>
    <property type="match status" value="1"/>
</dbReference>
<sequence>MAYDVHLVYRGGKAMGNADALSRLPLPTDRDRTSTPGERFVNPCLFEDALMMGIEDNSGVGKVQLLDARMVSKLTCKDPVLSRVQHWVLHGWPGRFQGDEFTQFFRHRDELSAVRGCLLWGLRVVIPKKLQNRILDVLHHAHPGAMRMKALARSYVWWLGIDAEIEQWIANCSSCQQHRNDPPKAPPRVWNWTPHPWSRIHIDFAGLFLGKVYLLAVDSHSKWLEVEQVPSMETRECQTMEVRLTQIVFVNSVWLIRLTPHSVTGLSPAEILLRRRPKSLLDRLHPDSLTCTEKSQQEDDVNLESSQKT</sequence>
<dbReference type="Proteomes" id="UP000046395">
    <property type="component" value="Unassembled WGS sequence"/>
</dbReference>
<feature type="domain" description="Integrase zinc-binding" evidence="2">
    <location>
        <begin position="126"/>
        <end position="180"/>
    </location>
</feature>
<dbReference type="EC" id="2.7.7.49" evidence="1"/>
<evidence type="ECO:0000259" key="2">
    <source>
        <dbReference type="Pfam" id="PF17921"/>
    </source>
</evidence>
<dbReference type="Pfam" id="PF17921">
    <property type="entry name" value="Integrase_H2C2"/>
    <property type="match status" value="1"/>
</dbReference>
<proteinExistence type="predicted"/>
<dbReference type="InterPro" id="IPR050951">
    <property type="entry name" value="Retrovirus_Pol_polyprotein"/>
</dbReference>
<reference evidence="4" key="1">
    <citation type="submission" date="2019-12" db="UniProtKB">
        <authorList>
            <consortium name="WormBaseParasite"/>
        </authorList>
    </citation>
    <scope>IDENTIFICATION</scope>
</reference>
<dbReference type="AlphaFoldDB" id="A0A5S6QQ59"/>
<evidence type="ECO:0000313" key="4">
    <source>
        <dbReference type="WBParaSite" id="TMUE_2000009370.1"/>
    </source>
</evidence>